<proteinExistence type="predicted"/>
<name>A0ABP0U0C5_9BRYO</name>
<reference evidence="1" key="1">
    <citation type="submission" date="2024-02" db="EMBL/GenBank/DDBJ databases">
        <authorList>
            <consortium name="ELIXIR-Norway"/>
            <consortium name="Elixir Norway"/>
        </authorList>
    </citation>
    <scope>NUCLEOTIDE SEQUENCE</scope>
</reference>
<sequence length="82" mass="9067">MSRRFSVVAPRAATPQRFKVAATRAAASQHRGTATLRHHHRCGAQGKHYPQCFLTDLRPMGFGRTSVRFSSDCPAVLLLKSC</sequence>
<protein>
    <submittedName>
        <fullName evidence="1">Uncharacterized protein</fullName>
    </submittedName>
</protein>
<dbReference type="EMBL" id="OZ019909">
    <property type="protein sequence ID" value="CAK9209621.1"/>
    <property type="molecule type" value="Genomic_DNA"/>
</dbReference>
<dbReference type="Proteomes" id="UP001497512">
    <property type="component" value="Chromosome 17"/>
</dbReference>
<evidence type="ECO:0000313" key="1">
    <source>
        <dbReference type="EMBL" id="CAK9209621.1"/>
    </source>
</evidence>
<keyword evidence="2" id="KW-1185">Reference proteome</keyword>
<organism evidence="1 2">
    <name type="scientific">Sphagnum troendelagicum</name>
    <dbReference type="NCBI Taxonomy" id="128251"/>
    <lineage>
        <taxon>Eukaryota</taxon>
        <taxon>Viridiplantae</taxon>
        <taxon>Streptophyta</taxon>
        <taxon>Embryophyta</taxon>
        <taxon>Bryophyta</taxon>
        <taxon>Sphagnophytina</taxon>
        <taxon>Sphagnopsida</taxon>
        <taxon>Sphagnales</taxon>
        <taxon>Sphagnaceae</taxon>
        <taxon>Sphagnum</taxon>
    </lineage>
</organism>
<evidence type="ECO:0000313" key="2">
    <source>
        <dbReference type="Proteomes" id="UP001497512"/>
    </source>
</evidence>
<gene>
    <name evidence="1" type="ORF">CSSPTR1EN2_LOCUS9910</name>
</gene>
<accession>A0ABP0U0C5</accession>